<evidence type="ECO:0000313" key="2">
    <source>
        <dbReference type="Proteomes" id="UP000182762"/>
    </source>
</evidence>
<keyword evidence="2" id="KW-1185">Reference proteome</keyword>
<organism evidence="1 2">
    <name type="scientific">Priestia endophytica DSM 13796</name>
    <dbReference type="NCBI Taxonomy" id="1121089"/>
    <lineage>
        <taxon>Bacteria</taxon>
        <taxon>Bacillati</taxon>
        <taxon>Bacillota</taxon>
        <taxon>Bacilli</taxon>
        <taxon>Bacillales</taxon>
        <taxon>Bacillaceae</taxon>
        <taxon>Priestia</taxon>
    </lineage>
</organism>
<dbReference type="RefSeq" id="WP_019395046.1">
    <property type="nucleotide sequence ID" value="NZ_FOXX01000005.1"/>
</dbReference>
<reference evidence="1 2" key="1">
    <citation type="submission" date="2016-10" db="EMBL/GenBank/DDBJ databases">
        <authorList>
            <person name="Varghese N."/>
            <person name="Submissions S."/>
        </authorList>
    </citation>
    <scope>NUCLEOTIDE SEQUENCE [LARGE SCALE GENOMIC DNA]</scope>
    <source>
        <strain evidence="1 2">DSM 13796</strain>
    </source>
</reference>
<comment type="caution">
    <text evidence="1">The sequence shown here is derived from an EMBL/GenBank/DDBJ whole genome shotgun (WGS) entry which is preliminary data.</text>
</comment>
<proteinExistence type="predicted"/>
<evidence type="ECO:0000313" key="1">
    <source>
        <dbReference type="EMBL" id="SFQ63169.1"/>
    </source>
</evidence>
<gene>
    <name evidence="1" type="ORF">SAMN02745910_02482</name>
</gene>
<dbReference type="InterPro" id="IPR035272">
    <property type="entry name" value="DUF5351"/>
</dbReference>
<dbReference type="SUPFAM" id="SSF57938">
    <property type="entry name" value="DnaJ/Hsp40 cysteine-rich domain"/>
    <property type="match status" value="1"/>
</dbReference>
<dbReference type="EMBL" id="FOXX01000005">
    <property type="protein sequence ID" value="SFQ63169.1"/>
    <property type="molecule type" value="Genomic_DNA"/>
</dbReference>
<name>A0A1I6A388_9BACI</name>
<dbReference type="Proteomes" id="UP000182762">
    <property type="component" value="Unassembled WGS sequence"/>
</dbReference>
<dbReference type="InterPro" id="IPR036410">
    <property type="entry name" value="HSP_DnaJ_Cys-rich_dom_sf"/>
</dbReference>
<dbReference type="Pfam" id="PF17302">
    <property type="entry name" value="DUF5351"/>
    <property type="match status" value="1"/>
</dbReference>
<dbReference type="GeneID" id="93704568"/>
<protein>
    <submittedName>
        <fullName evidence="1">Uncharacterized protein</fullName>
    </submittedName>
</protein>
<accession>A0A1I6A388</accession>
<sequence>MICDHCKGHGFLTLLVGGTEQCLFCEGEGIVELIEKKKSEEE</sequence>